<name>A0A316U6C0_9BASI</name>
<feature type="region of interest" description="Disordered" evidence="2">
    <location>
        <begin position="137"/>
        <end position="176"/>
    </location>
</feature>
<organism evidence="3 4">
    <name type="scientific">Pseudomicrostroma glucosiphilum</name>
    <dbReference type="NCBI Taxonomy" id="1684307"/>
    <lineage>
        <taxon>Eukaryota</taxon>
        <taxon>Fungi</taxon>
        <taxon>Dikarya</taxon>
        <taxon>Basidiomycota</taxon>
        <taxon>Ustilaginomycotina</taxon>
        <taxon>Exobasidiomycetes</taxon>
        <taxon>Microstromatales</taxon>
        <taxon>Microstromatales incertae sedis</taxon>
        <taxon>Pseudomicrostroma</taxon>
    </lineage>
</organism>
<dbReference type="AlphaFoldDB" id="A0A316U6C0"/>
<dbReference type="InterPro" id="IPR001806">
    <property type="entry name" value="Small_GTPase"/>
</dbReference>
<feature type="compositionally biased region" description="Low complexity" evidence="2">
    <location>
        <begin position="232"/>
        <end position="248"/>
    </location>
</feature>
<dbReference type="PANTHER" id="PTHR47978">
    <property type="match status" value="1"/>
</dbReference>
<dbReference type="OrthoDB" id="63533at2759"/>
<evidence type="ECO:0000313" key="3">
    <source>
        <dbReference type="EMBL" id="PWN20750.1"/>
    </source>
</evidence>
<feature type="compositionally biased region" description="Low complexity" evidence="2">
    <location>
        <begin position="140"/>
        <end position="150"/>
    </location>
</feature>
<dbReference type="EMBL" id="KZ819327">
    <property type="protein sequence ID" value="PWN20750.1"/>
    <property type="molecule type" value="Genomic_DNA"/>
</dbReference>
<dbReference type="Gene3D" id="3.40.50.300">
    <property type="entry name" value="P-loop containing nucleotide triphosphate hydrolases"/>
    <property type="match status" value="1"/>
</dbReference>
<dbReference type="NCBIfam" id="TIGR00231">
    <property type="entry name" value="small_GTP"/>
    <property type="match status" value="1"/>
</dbReference>
<dbReference type="SMART" id="SM00174">
    <property type="entry name" value="RHO"/>
    <property type="match status" value="1"/>
</dbReference>
<evidence type="ECO:0000256" key="1">
    <source>
        <dbReference type="ARBA" id="ARBA00022741"/>
    </source>
</evidence>
<reference evidence="3 4" key="1">
    <citation type="journal article" date="2018" name="Mol. Biol. Evol.">
        <title>Broad Genomic Sampling Reveals a Smut Pathogenic Ancestry of the Fungal Clade Ustilaginomycotina.</title>
        <authorList>
            <person name="Kijpornyongpan T."/>
            <person name="Mondo S.J."/>
            <person name="Barry K."/>
            <person name="Sandor L."/>
            <person name="Lee J."/>
            <person name="Lipzen A."/>
            <person name="Pangilinan J."/>
            <person name="LaButti K."/>
            <person name="Hainaut M."/>
            <person name="Henrissat B."/>
            <person name="Grigoriev I.V."/>
            <person name="Spatafora J.W."/>
            <person name="Aime M.C."/>
        </authorList>
    </citation>
    <scope>NUCLEOTIDE SEQUENCE [LARGE SCALE GENOMIC DNA]</scope>
    <source>
        <strain evidence="3 4">MCA 4718</strain>
    </source>
</reference>
<dbReference type="SMART" id="SM00176">
    <property type="entry name" value="RAN"/>
    <property type="match status" value="1"/>
</dbReference>
<feature type="compositionally biased region" description="Low complexity" evidence="2">
    <location>
        <begin position="163"/>
        <end position="176"/>
    </location>
</feature>
<dbReference type="InterPro" id="IPR027417">
    <property type="entry name" value="P-loop_NTPase"/>
</dbReference>
<protein>
    <submittedName>
        <fullName evidence="3">Ras-domain-containing protein</fullName>
    </submittedName>
</protein>
<dbReference type="SMART" id="SM00173">
    <property type="entry name" value="RAS"/>
    <property type="match status" value="1"/>
</dbReference>
<dbReference type="InterPro" id="IPR005225">
    <property type="entry name" value="Small_GTP-bd"/>
</dbReference>
<dbReference type="STRING" id="1684307.A0A316U6C0"/>
<dbReference type="Pfam" id="PF00071">
    <property type="entry name" value="Ras"/>
    <property type="match status" value="1"/>
</dbReference>
<accession>A0A316U6C0</accession>
<gene>
    <name evidence="3" type="ORF">BCV69DRAFT_282973</name>
</gene>
<sequence>MSAGQSSAAPAKPFQTKLVLLGEAAVGKSSVVLRFVSNEFAENKEPTIGAAFLTQKCRLEDKVIKFEIWDTAGQERFHSLAPMYYRNAQASAVIYDVTKASSFEKAKSWVKELQRQANPNIIIALVGNKIDLLTSEAGVESASESNPASSEDAEEDDEDDEGTATATTGAAGASGETLRAVAKEEAKAYAEENELLFFETSAKTGDGVIEVFTEIAKKINPQDIEQRGAPDAGGAAANRSGRAQGAGSVDIADGQASGRQDACNC</sequence>
<keyword evidence="4" id="KW-1185">Reference proteome</keyword>
<feature type="compositionally biased region" description="Acidic residues" evidence="2">
    <location>
        <begin position="151"/>
        <end position="162"/>
    </location>
</feature>
<dbReference type="PROSITE" id="PS51420">
    <property type="entry name" value="RHO"/>
    <property type="match status" value="1"/>
</dbReference>
<dbReference type="SUPFAM" id="SSF52540">
    <property type="entry name" value="P-loop containing nucleoside triphosphate hydrolases"/>
    <property type="match status" value="1"/>
</dbReference>
<dbReference type="PROSITE" id="PS51419">
    <property type="entry name" value="RAB"/>
    <property type="match status" value="1"/>
</dbReference>
<dbReference type="FunFam" id="3.40.50.300:FF:000808">
    <property type="entry name" value="Small GTP-binding protein, putative"/>
    <property type="match status" value="1"/>
</dbReference>
<dbReference type="PROSITE" id="PS51421">
    <property type="entry name" value="RAS"/>
    <property type="match status" value="1"/>
</dbReference>
<dbReference type="GO" id="GO:0005525">
    <property type="term" value="F:GTP binding"/>
    <property type="evidence" value="ECO:0007669"/>
    <property type="project" value="InterPro"/>
</dbReference>
<dbReference type="Proteomes" id="UP000245942">
    <property type="component" value="Unassembled WGS sequence"/>
</dbReference>
<keyword evidence="1" id="KW-0547">Nucleotide-binding</keyword>
<proteinExistence type="predicted"/>
<evidence type="ECO:0000313" key="4">
    <source>
        <dbReference type="Proteomes" id="UP000245942"/>
    </source>
</evidence>
<dbReference type="GO" id="GO:0003924">
    <property type="term" value="F:GTPase activity"/>
    <property type="evidence" value="ECO:0007669"/>
    <property type="project" value="InterPro"/>
</dbReference>
<evidence type="ECO:0000256" key="2">
    <source>
        <dbReference type="SAM" id="MobiDB-lite"/>
    </source>
</evidence>
<dbReference type="SMART" id="SM00175">
    <property type="entry name" value="RAB"/>
    <property type="match status" value="1"/>
</dbReference>
<feature type="region of interest" description="Disordered" evidence="2">
    <location>
        <begin position="222"/>
        <end position="265"/>
    </location>
</feature>
<dbReference type="RefSeq" id="XP_025347910.1">
    <property type="nucleotide sequence ID" value="XM_025492541.1"/>
</dbReference>
<dbReference type="GeneID" id="37014275"/>
<dbReference type="CDD" id="cd01860">
    <property type="entry name" value="Rab5_related"/>
    <property type="match status" value="1"/>
</dbReference>
<dbReference type="PRINTS" id="PR00449">
    <property type="entry name" value="RASTRNSFRMNG"/>
</dbReference>